<dbReference type="OrthoDB" id="1758116at2"/>
<comment type="caution">
    <text evidence="4">The sequence shown here is derived from an EMBL/GenBank/DDBJ whole genome shotgun (WGS) entry which is preliminary data.</text>
</comment>
<feature type="domain" description="SLH" evidence="3">
    <location>
        <begin position="25"/>
        <end position="88"/>
    </location>
</feature>
<accession>A0A069RGQ1</accession>
<keyword evidence="5" id="KW-1185">Reference proteome</keyword>
<dbReference type="InterPro" id="IPR051465">
    <property type="entry name" value="Cell_Envelope_Struct_Comp"/>
</dbReference>
<dbReference type="eggNOG" id="COG0791">
    <property type="taxonomic scope" value="Bacteria"/>
</dbReference>
<organism evidence="4 5">
    <name type="scientific">Peptoclostridium litorale DSM 5388</name>
    <dbReference type="NCBI Taxonomy" id="1121324"/>
    <lineage>
        <taxon>Bacteria</taxon>
        <taxon>Bacillati</taxon>
        <taxon>Bacillota</taxon>
        <taxon>Clostridia</taxon>
        <taxon>Peptostreptococcales</taxon>
        <taxon>Peptoclostridiaceae</taxon>
        <taxon>Peptoclostridium</taxon>
    </lineage>
</organism>
<evidence type="ECO:0000256" key="1">
    <source>
        <dbReference type="ARBA" id="ARBA00022737"/>
    </source>
</evidence>
<protein>
    <recommendedName>
        <fullName evidence="3">SLH domain-containing protein</fullName>
    </recommendedName>
</protein>
<keyword evidence="2" id="KW-0732">Signal</keyword>
<feature type="domain" description="SLH" evidence="3">
    <location>
        <begin position="144"/>
        <end position="207"/>
    </location>
</feature>
<evidence type="ECO:0000256" key="2">
    <source>
        <dbReference type="SAM" id="SignalP"/>
    </source>
</evidence>
<gene>
    <name evidence="4" type="ORF">CLIT_4c00130</name>
</gene>
<dbReference type="Pfam" id="PF00395">
    <property type="entry name" value="SLH"/>
    <property type="match status" value="2"/>
</dbReference>
<dbReference type="STRING" id="1121324.CLIT_4c00130"/>
<dbReference type="AlphaFoldDB" id="A0A069RGQ1"/>
<dbReference type="PANTHER" id="PTHR43308:SF5">
    <property type="entry name" value="S-LAYER PROTEIN _ PEPTIDOGLYCAN ENDO-BETA-N-ACETYLGLUCOSAMINIDASE"/>
    <property type="match status" value="1"/>
</dbReference>
<evidence type="ECO:0000259" key="3">
    <source>
        <dbReference type="PROSITE" id="PS51272"/>
    </source>
</evidence>
<feature type="signal peptide" evidence="2">
    <location>
        <begin position="1"/>
        <end position="26"/>
    </location>
</feature>
<evidence type="ECO:0000313" key="4">
    <source>
        <dbReference type="EMBL" id="KDR96176.1"/>
    </source>
</evidence>
<dbReference type="InterPro" id="IPR001119">
    <property type="entry name" value="SLH_dom"/>
</dbReference>
<evidence type="ECO:0000313" key="5">
    <source>
        <dbReference type="Proteomes" id="UP000027946"/>
    </source>
</evidence>
<dbReference type="PANTHER" id="PTHR43308">
    <property type="entry name" value="OUTER MEMBRANE PROTEIN ALPHA-RELATED"/>
    <property type="match status" value="1"/>
</dbReference>
<name>A0A069RGQ1_PEPLI</name>
<sequence length="354" mass="40731">MKKRFLKSFTALIVAAMMIFPSAIFAATFSDVQASDWYFKSVEKLASQKIIGGYNDNSFRPQNTVTRAEFLKMVMASLEYSEQSKYGEHWVTAWLDKAYTKELLDEGDRKFFNLDSIDQPITRREMAKLAVRSTRIIPVDRDINSYITDFDTIESEYKEFVKDAFFEGIITGYPDNTFMPYNTLTRAEASVVIDRILSTDSRKPPSQTMYDKRFTETRNFVQPYAKNFVLNESTGTGFIYNSDFSNNPSQETLSKGKPYTYDFMIDVMTESLKNTRGYDYMISFDPDMSDESKTLLNEYLKTIMPYNYSGVIDMGIENMNAGTDSIKNADVDGWKLRFSNSTGENPVVMIQITR</sequence>
<keyword evidence="1" id="KW-0677">Repeat</keyword>
<dbReference type="RefSeq" id="WP_038261806.1">
    <property type="nucleotide sequence ID" value="NZ_FSRH01000009.1"/>
</dbReference>
<dbReference type="EMBL" id="JJMM01000004">
    <property type="protein sequence ID" value="KDR96176.1"/>
    <property type="molecule type" value="Genomic_DNA"/>
</dbReference>
<dbReference type="Proteomes" id="UP000027946">
    <property type="component" value="Unassembled WGS sequence"/>
</dbReference>
<feature type="chain" id="PRO_5010263102" description="SLH domain-containing protein" evidence="2">
    <location>
        <begin position="27"/>
        <end position="354"/>
    </location>
</feature>
<dbReference type="PROSITE" id="PS51272">
    <property type="entry name" value="SLH"/>
    <property type="match status" value="2"/>
</dbReference>
<reference evidence="4 5" key="1">
    <citation type="submission" date="2014-03" db="EMBL/GenBank/DDBJ databases">
        <title>Genome sequence of Clostridium litorale W6, DSM 5388.</title>
        <authorList>
            <person name="Poehlein A."/>
            <person name="Jagirdar A."/>
            <person name="Khonsari B."/>
            <person name="Chibani C.M."/>
            <person name="Gutierrez Gutierrez D.A."/>
            <person name="Davydova E."/>
            <person name="Alghaithi H.S."/>
            <person name="Nair K.P."/>
            <person name="Dhamotharan K."/>
            <person name="Chandran L."/>
            <person name="G W."/>
            <person name="Daniel R."/>
        </authorList>
    </citation>
    <scope>NUCLEOTIDE SEQUENCE [LARGE SCALE GENOMIC DNA]</scope>
    <source>
        <strain evidence="4 5">W6</strain>
    </source>
</reference>
<proteinExistence type="predicted"/>